<feature type="compositionally biased region" description="Acidic residues" evidence="2">
    <location>
        <begin position="220"/>
        <end position="235"/>
    </location>
</feature>
<dbReference type="OrthoDB" id="1328910at2759"/>
<sequence length="235" mass="26790">MLHREASSKYRAELARYEAYLKKLTEERDALKLLYAQKEEEIMRIRAELTRAHQDQTELIERLHEEAKMKEAETLGWKQNMDHLASEKDTVQAQLSSVEHQLQCVEEENLARVQNVKELETRLVAELARATSEVEALMASYRANAEAANTRAKEFSNAAEVRLSRVAEHARRQYRRETLEEVHARGFDLTTHIESAKVLEDEARALLSDDEVSVNGSESGGEEDEAPEDAAPEAD</sequence>
<organism evidence="3">
    <name type="scientific">Nicotiana tabacum</name>
    <name type="common">Common tobacco</name>
    <dbReference type="NCBI Taxonomy" id="4097"/>
    <lineage>
        <taxon>Eukaryota</taxon>
        <taxon>Viridiplantae</taxon>
        <taxon>Streptophyta</taxon>
        <taxon>Embryophyta</taxon>
        <taxon>Tracheophyta</taxon>
        <taxon>Spermatophyta</taxon>
        <taxon>Magnoliopsida</taxon>
        <taxon>eudicotyledons</taxon>
        <taxon>Gunneridae</taxon>
        <taxon>Pentapetalae</taxon>
        <taxon>asterids</taxon>
        <taxon>lamiids</taxon>
        <taxon>Solanales</taxon>
        <taxon>Solanaceae</taxon>
        <taxon>Nicotianoideae</taxon>
        <taxon>Nicotianeae</taxon>
        <taxon>Nicotiana</taxon>
    </lineage>
</organism>
<accession>A0A1S4BHL6</accession>
<evidence type="ECO:0000256" key="2">
    <source>
        <dbReference type="SAM" id="MobiDB-lite"/>
    </source>
</evidence>
<evidence type="ECO:0000313" key="3">
    <source>
        <dbReference type="RefSeq" id="XP_016488373.1"/>
    </source>
</evidence>
<name>A0A1S4BHL6_TOBAC</name>
<protein>
    <submittedName>
        <fullName evidence="3">Phage shock protein A-like</fullName>
    </submittedName>
</protein>
<feature type="coiled-coil region" evidence="1">
    <location>
        <begin position="7"/>
        <end position="108"/>
    </location>
</feature>
<gene>
    <name evidence="3" type="primary">LOC107808372</name>
</gene>
<dbReference type="RefSeq" id="XP_016488373.1">
    <property type="nucleotide sequence ID" value="XM_016632887.1"/>
</dbReference>
<dbReference type="PaxDb" id="4097-A0A1S4BHL6"/>
<reference evidence="3" key="1">
    <citation type="submission" date="2025-08" db="UniProtKB">
        <authorList>
            <consortium name="RefSeq"/>
        </authorList>
    </citation>
    <scope>IDENTIFICATION</scope>
</reference>
<evidence type="ECO:0000256" key="1">
    <source>
        <dbReference type="SAM" id="Coils"/>
    </source>
</evidence>
<keyword evidence="1" id="KW-0175">Coiled coil</keyword>
<proteinExistence type="predicted"/>
<dbReference type="AlphaFoldDB" id="A0A1S4BHL6"/>
<feature type="region of interest" description="Disordered" evidence="2">
    <location>
        <begin position="207"/>
        <end position="235"/>
    </location>
</feature>
<dbReference type="KEGG" id="nta:107808372"/>